<dbReference type="PROSITE" id="PS51257">
    <property type="entry name" value="PROKAR_LIPOPROTEIN"/>
    <property type="match status" value="1"/>
</dbReference>
<reference evidence="2 3" key="2">
    <citation type="submission" date="2016-12" db="EMBL/GenBank/DDBJ databases">
        <title>Draft Genome Sequence of Cystobacter ferrugineus Strain Cbfe23.</title>
        <authorList>
            <person name="Akbar S."/>
            <person name="Dowd S.E."/>
            <person name="Stevens D.C."/>
        </authorList>
    </citation>
    <scope>NUCLEOTIDE SEQUENCE [LARGE SCALE GENOMIC DNA]</scope>
    <source>
        <strain evidence="2 3">Cbfe23</strain>
    </source>
</reference>
<name>A0A1L9AW48_9BACT</name>
<organism evidence="2 3">
    <name type="scientific">Cystobacter ferrugineus</name>
    <dbReference type="NCBI Taxonomy" id="83449"/>
    <lineage>
        <taxon>Bacteria</taxon>
        <taxon>Pseudomonadati</taxon>
        <taxon>Myxococcota</taxon>
        <taxon>Myxococcia</taxon>
        <taxon>Myxococcales</taxon>
        <taxon>Cystobacterineae</taxon>
        <taxon>Archangiaceae</taxon>
        <taxon>Cystobacter</taxon>
    </lineage>
</organism>
<evidence type="ECO:0000313" key="2">
    <source>
        <dbReference type="EMBL" id="OJH34235.1"/>
    </source>
</evidence>
<dbReference type="Proteomes" id="UP000182229">
    <property type="component" value="Unassembled WGS sequence"/>
</dbReference>
<dbReference type="OrthoDB" id="5518459at2"/>
<keyword evidence="3" id="KW-1185">Reference proteome</keyword>
<sequence>MCRTRFAFPSALVVLGAVLSLASGCEPIDLDDFGGNPAPLSNRTCYQDSDCTGNACCGLGTNPTHVQDGPNCSGVKCDGSCPADYLDCGRCFVFCRESRCEAACGG</sequence>
<evidence type="ECO:0000256" key="1">
    <source>
        <dbReference type="SAM" id="SignalP"/>
    </source>
</evidence>
<proteinExistence type="predicted"/>
<dbReference type="RefSeq" id="WP_071904756.1">
    <property type="nucleotide sequence ID" value="NZ_MPIN01000021.1"/>
</dbReference>
<gene>
    <name evidence="2" type="ORF">BON30_44750</name>
</gene>
<evidence type="ECO:0008006" key="4">
    <source>
        <dbReference type="Google" id="ProtNLM"/>
    </source>
</evidence>
<evidence type="ECO:0000313" key="3">
    <source>
        <dbReference type="Proteomes" id="UP000182229"/>
    </source>
</evidence>
<dbReference type="EMBL" id="MPIN01000021">
    <property type="protein sequence ID" value="OJH34235.1"/>
    <property type="molecule type" value="Genomic_DNA"/>
</dbReference>
<accession>A0A1L9AW48</accession>
<comment type="caution">
    <text evidence="2">The sequence shown here is derived from an EMBL/GenBank/DDBJ whole genome shotgun (WGS) entry which is preliminary data.</text>
</comment>
<keyword evidence="1" id="KW-0732">Signal</keyword>
<dbReference type="AlphaFoldDB" id="A0A1L9AW48"/>
<reference evidence="3" key="1">
    <citation type="submission" date="2016-11" db="EMBL/GenBank/DDBJ databases">
        <authorList>
            <person name="Shukria A."/>
            <person name="Stevens D.C."/>
        </authorList>
    </citation>
    <scope>NUCLEOTIDE SEQUENCE [LARGE SCALE GENOMIC DNA]</scope>
    <source>
        <strain evidence="3">Cbfe23</strain>
    </source>
</reference>
<feature type="chain" id="PRO_5013154633" description="Lipoprotein" evidence="1">
    <location>
        <begin position="23"/>
        <end position="106"/>
    </location>
</feature>
<feature type="signal peptide" evidence="1">
    <location>
        <begin position="1"/>
        <end position="22"/>
    </location>
</feature>
<protein>
    <recommendedName>
        <fullName evidence="4">Lipoprotein</fullName>
    </recommendedName>
</protein>